<reference evidence="14" key="3">
    <citation type="submission" date="2015-06" db="UniProtKB">
        <authorList>
            <consortium name="EnsemblMetazoa"/>
        </authorList>
    </citation>
    <scope>IDENTIFICATION</scope>
</reference>
<dbReference type="GO" id="GO:0008017">
    <property type="term" value="F:microtubule binding"/>
    <property type="evidence" value="ECO:0007669"/>
    <property type="project" value="InterPro"/>
</dbReference>
<keyword evidence="7" id="KW-0963">Cytoplasm</keyword>
<dbReference type="PROSITE" id="PS50067">
    <property type="entry name" value="KINESIN_MOTOR_2"/>
    <property type="match status" value="1"/>
</dbReference>
<evidence type="ECO:0000259" key="12">
    <source>
        <dbReference type="PROSITE" id="PS50067"/>
    </source>
</evidence>
<feature type="compositionally biased region" description="Polar residues" evidence="11">
    <location>
        <begin position="888"/>
        <end position="902"/>
    </location>
</feature>
<feature type="region of interest" description="Disordered" evidence="11">
    <location>
        <begin position="817"/>
        <end position="855"/>
    </location>
</feature>
<evidence type="ECO:0000256" key="8">
    <source>
        <dbReference type="PROSITE-ProRule" id="PRU00283"/>
    </source>
</evidence>
<dbReference type="PANTHER" id="PTHR47968:SF13">
    <property type="entry name" value="KINESIN-LIKE PROTEIN KIF19 ISOFORM X1"/>
    <property type="match status" value="1"/>
</dbReference>
<evidence type="ECO:0000256" key="9">
    <source>
        <dbReference type="RuleBase" id="RU000394"/>
    </source>
</evidence>
<dbReference type="SUPFAM" id="SSF52540">
    <property type="entry name" value="P-loop containing nucleoside triphosphate hydrolases"/>
    <property type="match status" value="1"/>
</dbReference>
<protein>
    <recommendedName>
        <fullName evidence="9">Kinesin-like protein</fullName>
    </recommendedName>
</protein>
<dbReference type="GO" id="GO:0003777">
    <property type="term" value="F:microtubule motor activity"/>
    <property type="evidence" value="ECO:0007669"/>
    <property type="project" value="InterPro"/>
</dbReference>
<keyword evidence="7" id="KW-0206">Cytoskeleton</keyword>
<dbReference type="GO" id="GO:0005874">
    <property type="term" value="C:microtubule"/>
    <property type="evidence" value="ECO:0007669"/>
    <property type="project" value="UniProtKB-KW"/>
</dbReference>
<dbReference type="EMBL" id="KB308559">
    <property type="protein sequence ID" value="ELT97465.1"/>
    <property type="molecule type" value="Genomic_DNA"/>
</dbReference>
<dbReference type="Gene3D" id="3.40.850.10">
    <property type="entry name" value="Kinesin motor domain"/>
    <property type="match status" value="1"/>
</dbReference>
<feature type="binding site" evidence="8">
    <location>
        <begin position="115"/>
        <end position="122"/>
    </location>
    <ligand>
        <name>ATP</name>
        <dbReference type="ChEBI" id="CHEBI:30616"/>
    </ligand>
</feature>
<dbReference type="AlphaFoldDB" id="R7U2R6"/>
<evidence type="ECO:0000256" key="10">
    <source>
        <dbReference type="SAM" id="Coils"/>
    </source>
</evidence>
<dbReference type="HOGENOM" id="CLU_001485_15_0_1"/>
<dbReference type="InterPro" id="IPR027417">
    <property type="entry name" value="P-loop_NTPase"/>
</dbReference>
<name>R7U2R6_CAPTE</name>
<keyword evidence="15" id="KW-1185">Reference proteome</keyword>
<evidence type="ECO:0000313" key="15">
    <source>
        <dbReference type="Proteomes" id="UP000014760"/>
    </source>
</evidence>
<dbReference type="OMA" id="FRENDTQ"/>
<keyword evidence="6 8" id="KW-0505">Motor protein</keyword>
<dbReference type="GO" id="GO:0005524">
    <property type="term" value="F:ATP binding"/>
    <property type="evidence" value="ECO:0007669"/>
    <property type="project" value="UniProtKB-UniRule"/>
</dbReference>
<dbReference type="OrthoDB" id="3176171at2759"/>
<sequence length="965" mass="109493">MNEPAVDGSHVSLKAPRGDDQSLIVALRIRPMNEDEILQGATPISHCVDDKMVVLMDPLDGNEDILRANRTRERQFMFDAAFDGTASQKEVYEKTSKALIPSVINGFNATVFAYGATGAGKTYTMLGTDDDPGIMAHALNDLFLEMDKSKESMKYSVRLSYLEIYNEMIRDLLHPETGFLDLREDAKGVQIAGLSEVNAQCTGEVMEILIRGNRERTQEPTAANKASSRSHAVLQISVQQQSRLRDVTQQIRTGKFFLVDLAGSERAANTQNRGKRMVEGAHINRSLLALGNCINALSSMDKTKLRYVNYRDSKLTRLLKDSLGGNCKTIMIAHVSPASLFFEESRNTLVYADRAKHIKTKVRRNVADVTYHLAQYHNIIQDLKEEIKRLHRRLEKQSCSHATCIRSVHNAVMEDAKKDSEESDLDRLKAQLMRVFDSQTALRWEREKELVAGRKLHFKDDDRLRFEEKRLEKHGGSTDELDDPDDVVQAKEHLQSLITERQMAEKLKEDLQKQVIDTRQKAGQLEEALPKSLQSQEQREILRLLCRVQELQVESIDMQSACLLRNYEIAKRDVAVEMLRDHKELCHEIIVQQKALIDERQLNAPKALDDLMELYNQEYHEFSLPDINSHKDGLTALVSRADDTTELNSDLILPKICTRIFRTDSHTRQQFLKNASYNLAQYADQKNKDDKFFSPSPIARQIQQKQIVSSPLSPVSRQKSIVTLSSHSNLSTPLHLRDHRDVIASNTRHIAKLAAKRRTTKAQQYMPQDQYDFSDAASLNRANVSMSMDKDSHLTESRLALHDQNFGSSLTIDEQRSVLTDNQVPSRRKKNNQLRVLGKDSTRNRGNYALPAKYNQMSPEEFFQQLALSGSRRPNDSINENPARRSRPQATPHSTRHANQPQVKVKANTHKMQLMFSEDNESADRVKVAQGKRAKGDKTEAAAKKNASISGYRNGDISITGFGIQ</sequence>
<reference evidence="13 15" key="2">
    <citation type="journal article" date="2013" name="Nature">
        <title>Insights into bilaterian evolution from three spiralian genomes.</title>
        <authorList>
            <person name="Simakov O."/>
            <person name="Marletaz F."/>
            <person name="Cho S.J."/>
            <person name="Edsinger-Gonzales E."/>
            <person name="Havlak P."/>
            <person name="Hellsten U."/>
            <person name="Kuo D.H."/>
            <person name="Larsson T."/>
            <person name="Lv J."/>
            <person name="Arendt D."/>
            <person name="Savage R."/>
            <person name="Osoegawa K."/>
            <person name="de Jong P."/>
            <person name="Grimwood J."/>
            <person name="Chapman J.A."/>
            <person name="Shapiro H."/>
            <person name="Aerts A."/>
            <person name="Otillar R.P."/>
            <person name="Terry A.Y."/>
            <person name="Boore J.L."/>
            <person name="Grigoriev I.V."/>
            <person name="Lindberg D.R."/>
            <person name="Seaver E.C."/>
            <person name="Weisblat D.A."/>
            <person name="Putnam N.H."/>
            <person name="Rokhsar D.S."/>
        </authorList>
    </citation>
    <scope>NUCLEOTIDE SEQUENCE</scope>
    <source>
        <strain evidence="13 15">I ESC-2004</strain>
    </source>
</reference>
<dbReference type="EMBL" id="AMQN01002174">
    <property type="status" value="NOT_ANNOTATED_CDS"/>
    <property type="molecule type" value="Genomic_DNA"/>
</dbReference>
<dbReference type="InterPro" id="IPR019821">
    <property type="entry name" value="Kinesin_motor_CS"/>
</dbReference>
<feature type="domain" description="Kinesin motor" evidence="12">
    <location>
        <begin position="22"/>
        <end position="358"/>
    </location>
</feature>
<gene>
    <name evidence="13" type="ORF">CAPTEDRAFT_221448</name>
</gene>
<dbReference type="InterPro" id="IPR001752">
    <property type="entry name" value="Kinesin_motor_dom"/>
</dbReference>
<feature type="region of interest" description="Disordered" evidence="11">
    <location>
        <begin position="868"/>
        <end position="902"/>
    </location>
</feature>
<evidence type="ECO:0000256" key="1">
    <source>
        <dbReference type="ARBA" id="ARBA00004245"/>
    </source>
</evidence>
<feature type="coiled-coil region" evidence="10">
    <location>
        <begin position="494"/>
        <end position="528"/>
    </location>
</feature>
<organism evidence="13">
    <name type="scientific">Capitella teleta</name>
    <name type="common">Polychaete worm</name>
    <dbReference type="NCBI Taxonomy" id="283909"/>
    <lineage>
        <taxon>Eukaryota</taxon>
        <taxon>Metazoa</taxon>
        <taxon>Spiralia</taxon>
        <taxon>Lophotrochozoa</taxon>
        <taxon>Annelida</taxon>
        <taxon>Polychaeta</taxon>
        <taxon>Sedentaria</taxon>
        <taxon>Scolecida</taxon>
        <taxon>Capitellidae</taxon>
        <taxon>Capitella</taxon>
    </lineage>
</organism>
<evidence type="ECO:0000256" key="4">
    <source>
        <dbReference type="ARBA" id="ARBA00022840"/>
    </source>
</evidence>
<evidence type="ECO:0000313" key="14">
    <source>
        <dbReference type="EnsemblMetazoa" id="CapteP221448"/>
    </source>
</evidence>
<accession>R7U2R6</accession>
<evidence type="ECO:0000256" key="5">
    <source>
        <dbReference type="ARBA" id="ARBA00023054"/>
    </source>
</evidence>
<keyword evidence="2 9" id="KW-0493">Microtubule</keyword>
<dbReference type="GO" id="GO:0007018">
    <property type="term" value="P:microtubule-based movement"/>
    <property type="evidence" value="ECO:0007669"/>
    <property type="project" value="InterPro"/>
</dbReference>
<dbReference type="STRING" id="283909.R7U2R6"/>
<dbReference type="SMART" id="SM00129">
    <property type="entry name" value="KISc"/>
    <property type="match status" value="1"/>
</dbReference>
<comment type="similarity">
    <text evidence="8 9">Belongs to the TRAFAC class myosin-kinesin ATPase superfamily. Kinesin family.</text>
</comment>
<feature type="coiled-coil region" evidence="10">
    <location>
        <begin position="373"/>
        <end position="400"/>
    </location>
</feature>
<dbReference type="PRINTS" id="PR00380">
    <property type="entry name" value="KINESINHEAVY"/>
</dbReference>
<reference evidence="15" key="1">
    <citation type="submission" date="2012-12" db="EMBL/GenBank/DDBJ databases">
        <authorList>
            <person name="Hellsten U."/>
            <person name="Grimwood J."/>
            <person name="Chapman J.A."/>
            <person name="Shapiro H."/>
            <person name="Aerts A."/>
            <person name="Otillar R.P."/>
            <person name="Terry A.Y."/>
            <person name="Boore J.L."/>
            <person name="Simakov O."/>
            <person name="Marletaz F."/>
            <person name="Cho S.-J."/>
            <person name="Edsinger-Gonzales E."/>
            <person name="Havlak P."/>
            <person name="Kuo D.-H."/>
            <person name="Larsson T."/>
            <person name="Lv J."/>
            <person name="Arendt D."/>
            <person name="Savage R."/>
            <person name="Osoegawa K."/>
            <person name="de Jong P."/>
            <person name="Lindberg D.R."/>
            <person name="Seaver E.C."/>
            <person name="Weisblat D.A."/>
            <person name="Putnam N.H."/>
            <person name="Grigoriev I.V."/>
            <person name="Rokhsar D.S."/>
        </authorList>
    </citation>
    <scope>NUCLEOTIDE SEQUENCE</scope>
    <source>
        <strain evidence="15">I ESC-2004</strain>
    </source>
</reference>
<dbReference type="PANTHER" id="PTHR47968">
    <property type="entry name" value="CENTROMERE PROTEIN E"/>
    <property type="match status" value="1"/>
</dbReference>
<keyword evidence="4 8" id="KW-0067">ATP-binding</keyword>
<feature type="region of interest" description="Disordered" evidence="11">
    <location>
        <begin position="919"/>
        <end position="942"/>
    </location>
</feature>
<evidence type="ECO:0000256" key="11">
    <source>
        <dbReference type="SAM" id="MobiDB-lite"/>
    </source>
</evidence>
<evidence type="ECO:0000256" key="2">
    <source>
        <dbReference type="ARBA" id="ARBA00022701"/>
    </source>
</evidence>
<dbReference type="InterPro" id="IPR036961">
    <property type="entry name" value="Kinesin_motor_dom_sf"/>
</dbReference>
<dbReference type="InterPro" id="IPR027640">
    <property type="entry name" value="Kinesin-like_fam"/>
</dbReference>
<dbReference type="EnsemblMetazoa" id="CapteT221448">
    <property type="protein sequence ID" value="CapteP221448"/>
    <property type="gene ID" value="CapteG221448"/>
</dbReference>
<keyword evidence="5 10" id="KW-0175">Coiled coil</keyword>
<comment type="subcellular location">
    <subcellularLocation>
        <location evidence="1">Cytoplasm</location>
        <location evidence="1">Cytoskeleton</location>
    </subcellularLocation>
</comment>
<dbReference type="FunCoup" id="R7U2R6">
    <property type="interactions" value="5"/>
</dbReference>
<dbReference type="Pfam" id="PF00225">
    <property type="entry name" value="Kinesin"/>
    <property type="match status" value="1"/>
</dbReference>
<dbReference type="FunFam" id="3.40.850.10:FF:000056">
    <property type="entry name" value="Kinesin-like protein"/>
    <property type="match status" value="1"/>
</dbReference>
<evidence type="ECO:0000256" key="3">
    <source>
        <dbReference type="ARBA" id="ARBA00022741"/>
    </source>
</evidence>
<evidence type="ECO:0000256" key="7">
    <source>
        <dbReference type="ARBA" id="ARBA00023212"/>
    </source>
</evidence>
<proteinExistence type="inferred from homology"/>
<dbReference type="PROSITE" id="PS00411">
    <property type="entry name" value="KINESIN_MOTOR_1"/>
    <property type="match status" value="1"/>
</dbReference>
<evidence type="ECO:0000313" key="13">
    <source>
        <dbReference type="EMBL" id="ELT97465.1"/>
    </source>
</evidence>
<keyword evidence="3 8" id="KW-0547">Nucleotide-binding</keyword>
<dbReference type="Proteomes" id="UP000014760">
    <property type="component" value="Unassembled WGS sequence"/>
</dbReference>
<evidence type="ECO:0000256" key="6">
    <source>
        <dbReference type="ARBA" id="ARBA00023175"/>
    </source>
</evidence>
<dbReference type="CDD" id="cd01370">
    <property type="entry name" value="KISc_KIP3_like"/>
    <property type="match status" value="1"/>
</dbReference>